<evidence type="ECO:0000313" key="5">
    <source>
        <dbReference type="EMBL" id="WFR78171.1"/>
    </source>
</evidence>
<sequence length="240" mass="25000">MSRPLVVVSGAGSGIGAAVARQFSAAGHPLLLIGRRKAALEALDLPQSICAALDVGDAQAVQEAVRQAEQRHGTVDCLVNSAGIMRLAAAAGQDAAEFAEMLNTNVVGSVNLVQSVLSGMLRQRRGTVFNVSSIAGRQAFPMHAGYCASKFAVHGYTAALGLDMAEHNIRVSTVSPGVVDTPLLRSTTSASARAMFEEWLGTLDSLLAPEDVAGIIAFAYQLPQSVCMREIFVTSTSQGS</sequence>
<name>A0ABY8I185_9BURK</name>
<dbReference type="InterPro" id="IPR057326">
    <property type="entry name" value="KR_dom"/>
</dbReference>
<dbReference type="SMART" id="SM00822">
    <property type="entry name" value="PKS_KR"/>
    <property type="match status" value="1"/>
</dbReference>
<evidence type="ECO:0000256" key="3">
    <source>
        <dbReference type="RuleBase" id="RU000363"/>
    </source>
</evidence>
<dbReference type="Pfam" id="PF00106">
    <property type="entry name" value="adh_short"/>
    <property type="match status" value="1"/>
</dbReference>
<dbReference type="EMBL" id="CP121464">
    <property type="protein sequence ID" value="WFR78171.1"/>
    <property type="molecule type" value="Genomic_DNA"/>
</dbReference>
<dbReference type="InterPro" id="IPR036291">
    <property type="entry name" value="NAD(P)-bd_dom_sf"/>
</dbReference>
<evidence type="ECO:0000259" key="4">
    <source>
        <dbReference type="SMART" id="SM00822"/>
    </source>
</evidence>
<evidence type="ECO:0000256" key="1">
    <source>
        <dbReference type="ARBA" id="ARBA00006484"/>
    </source>
</evidence>
<dbReference type="PRINTS" id="PR00080">
    <property type="entry name" value="SDRFAMILY"/>
</dbReference>
<dbReference type="PANTHER" id="PTHR44196:SF1">
    <property type="entry name" value="DEHYDROGENASE_REDUCTASE SDR FAMILY MEMBER 7B"/>
    <property type="match status" value="1"/>
</dbReference>
<evidence type="ECO:0000256" key="2">
    <source>
        <dbReference type="ARBA" id="ARBA00023002"/>
    </source>
</evidence>
<dbReference type="PRINTS" id="PR00081">
    <property type="entry name" value="GDHRDH"/>
</dbReference>
<dbReference type="PANTHER" id="PTHR44196">
    <property type="entry name" value="DEHYDROGENASE/REDUCTASE SDR FAMILY MEMBER 7B"/>
    <property type="match status" value="1"/>
</dbReference>
<reference evidence="5 6" key="1">
    <citation type="submission" date="2023-04" db="EMBL/GenBank/DDBJ databases">
        <title>Nanopore sequencing of Janthinobacterium from water.</title>
        <authorList>
            <person name="Ciuchcinski K."/>
            <person name="Rokowska A."/>
            <person name="Dziewit L."/>
        </authorList>
    </citation>
    <scope>NUCLEOTIDE SEQUENCE [LARGE SCALE GENOMIC DNA]</scope>
    <source>
        <strain evidence="5 6">DEMB2</strain>
    </source>
</reference>
<dbReference type="RefSeq" id="WP_278316505.1">
    <property type="nucleotide sequence ID" value="NZ_CP121464.1"/>
</dbReference>
<dbReference type="CDD" id="cd05233">
    <property type="entry name" value="SDR_c"/>
    <property type="match status" value="1"/>
</dbReference>
<dbReference type="InterPro" id="IPR002347">
    <property type="entry name" value="SDR_fam"/>
</dbReference>
<comment type="similarity">
    <text evidence="1 3">Belongs to the short-chain dehydrogenases/reductases (SDR) family.</text>
</comment>
<organism evidence="5 6">
    <name type="scientific">Janthinobacterium rivuli</name>
    <dbReference type="NCBI Taxonomy" id="2751478"/>
    <lineage>
        <taxon>Bacteria</taxon>
        <taxon>Pseudomonadati</taxon>
        <taxon>Pseudomonadota</taxon>
        <taxon>Betaproteobacteria</taxon>
        <taxon>Burkholderiales</taxon>
        <taxon>Oxalobacteraceae</taxon>
        <taxon>Janthinobacterium</taxon>
    </lineage>
</organism>
<dbReference type="Gene3D" id="3.40.50.720">
    <property type="entry name" value="NAD(P)-binding Rossmann-like Domain"/>
    <property type="match status" value="1"/>
</dbReference>
<keyword evidence="6" id="KW-1185">Reference proteome</keyword>
<dbReference type="Proteomes" id="UP001219584">
    <property type="component" value="Chromosome"/>
</dbReference>
<accession>A0ABY8I185</accession>
<dbReference type="EC" id="1.-.-.-" evidence="5"/>
<evidence type="ECO:0000313" key="6">
    <source>
        <dbReference type="Proteomes" id="UP001219584"/>
    </source>
</evidence>
<dbReference type="GO" id="GO:0016491">
    <property type="term" value="F:oxidoreductase activity"/>
    <property type="evidence" value="ECO:0007669"/>
    <property type="project" value="UniProtKB-KW"/>
</dbReference>
<feature type="domain" description="Ketoreductase" evidence="4">
    <location>
        <begin position="4"/>
        <end position="167"/>
    </location>
</feature>
<protein>
    <submittedName>
        <fullName evidence="5">SDR family oxidoreductase</fullName>
        <ecNumber evidence="5">1.-.-.-</ecNumber>
    </submittedName>
</protein>
<dbReference type="PROSITE" id="PS00061">
    <property type="entry name" value="ADH_SHORT"/>
    <property type="match status" value="1"/>
</dbReference>
<proteinExistence type="inferred from homology"/>
<keyword evidence="2 5" id="KW-0560">Oxidoreductase</keyword>
<dbReference type="SUPFAM" id="SSF51735">
    <property type="entry name" value="NAD(P)-binding Rossmann-fold domains"/>
    <property type="match status" value="1"/>
</dbReference>
<gene>
    <name evidence="5" type="ORF">P9875_21015</name>
</gene>
<dbReference type="InterPro" id="IPR020904">
    <property type="entry name" value="Sc_DH/Rdtase_CS"/>
</dbReference>